<evidence type="ECO:0000313" key="2">
    <source>
        <dbReference type="Proteomes" id="UP000008871"/>
    </source>
</evidence>
<proteinExistence type="predicted"/>
<organism evidence="1 2">
    <name type="scientific">Alcanivorax borkumensis (strain ATCC 700651 / DSM 11573 / NCIMB 13689 / SK2)</name>
    <dbReference type="NCBI Taxonomy" id="393595"/>
    <lineage>
        <taxon>Bacteria</taxon>
        <taxon>Pseudomonadati</taxon>
        <taxon>Pseudomonadota</taxon>
        <taxon>Gammaproteobacteria</taxon>
        <taxon>Oceanospirillales</taxon>
        <taxon>Alcanivoracaceae</taxon>
        <taxon>Alcanivorax</taxon>
    </lineage>
</organism>
<sequence length="124" mass="14257">MSRRTACSVCRPFFAMLAFHHTEFRGNSVRIVLLIFIFALSNLGHHAIAQPPTNDTDLLNAEQRDARLREQQELEARTNDLQAQQETTRELLDQQDQYLKALRAQIKAIKQANTPTPYTHKDTP</sequence>
<dbReference type="STRING" id="393595.ABO_0693"/>
<dbReference type="EMBL" id="AM286690">
    <property type="protein sequence ID" value="CAL16141.1"/>
    <property type="molecule type" value="Genomic_DNA"/>
</dbReference>
<dbReference type="Proteomes" id="UP000008871">
    <property type="component" value="Chromosome"/>
</dbReference>
<name>Q0VRQ7_ALCBS</name>
<dbReference type="eggNOG" id="COG3170">
    <property type="taxonomic scope" value="Bacteria"/>
</dbReference>
<dbReference type="HOGENOM" id="CLU_2178241_0_0_6"/>
<gene>
    <name evidence="1" type="ordered locus">ABO_0693</name>
</gene>
<evidence type="ECO:0000313" key="1">
    <source>
        <dbReference type="EMBL" id="CAL16141.1"/>
    </source>
</evidence>
<keyword evidence="2" id="KW-1185">Reference proteome</keyword>
<accession>Q0VRQ7</accession>
<protein>
    <submittedName>
        <fullName evidence="1">Uncharacterized protein</fullName>
    </submittedName>
</protein>
<reference evidence="1 2" key="1">
    <citation type="journal article" date="2006" name="Nat. Biotechnol.">
        <title>Genome sequence of the ubiquitous hydrocarbon-degrading marine bacterium Alcanivorax borkumensis.</title>
        <authorList>
            <person name="Schneiker S."/>
            <person name="Martins dos Santos V.A.P."/>
            <person name="Bartels D."/>
            <person name="Bekel T."/>
            <person name="Brecht M."/>
            <person name="Buhrmester J."/>
            <person name="Chernikova T.N."/>
            <person name="Denaro R."/>
            <person name="Ferrer M."/>
            <person name="Gertler C."/>
            <person name="Goesmann A."/>
            <person name="Golyshina O.V."/>
            <person name="Kaminski F."/>
            <person name="Khachane A.N."/>
            <person name="Lang S."/>
            <person name="Linke B."/>
            <person name="McHardy A.C."/>
            <person name="Meyer F."/>
            <person name="Nechitaylo T."/>
            <person name="Puehler A."/>
            <person name="Regenhardt D."/>
            <person name="Rupp O."/>
            <person name="Sabirova J.S."/>
            <person name="Selbitschka W."/>
            <person name="Yakimov M.M."/>
            <person name="Timmis K.N."/>
            <person name="Vorhoelter F.-J."/>
            <person name="Weidner S."/>
            <person name="Kaiser O."/>
            <person name="Golyshin P.N."/>
        </authorList>
    </citation>
    <scope>NUCLEOTIDE SEQUENCE [LARGE SCALE GENOMIC DNA]</scope>
    <source>
        <strain evidence="2">ATCC 700651 / DSM 11573 / NCIMB 13689 / SK2</strain>
    </source>
</reference>
<dbReference type="KEGG" id="abo:ABO_0693"/>
<dbReference type="AlphaFoldDB" id="Q0VRQ7"/>